<dbReference type="Pfam" id="PF07751">
    <property type="entry name" value="Abi_2"/>
    <property type="match status" value="1"/>
</dbReference>
<evidence type="ECO:0000313" key="1">
    <source>
        <dbReference type="EMBL" id="KFI95955.1"/>
    </source>
</evidence>
<protein>
    <submittedName>
        <fullName evidence="1">Abi family protein</fullName>
    </submittedName>
</protein>
<comment type="caution">
    <text evidence="1">The sequence shown here is derived from an EMBL/GenBank/DDBJ whole genome shotgun (WGS) entry which is preliminary data.</text>
</comment>
<dbReference type="Proteomes" id="UP000029091">
    <property type="component" value="Unassembled WGS sequence"/>
</dbReference>
<dbReference type="RefSeq" id="WP_051923563.1">
    <property type="nucleotide sequence ID" value="NZ_JDUX01000013.1"/>
</dbReference>
<organism evidence="1 2">
    <name type="scientific">Bifidobacterium adolescentis JCM 15918</name>
    <dbReference type="NCBI Taxonomy" id="1437612"/>
    <lineage>
        <taxon>Bacteria</taxon>
        <taxon>Bacillati</taxon>
        <taxon>Actinomycetota</taxon>
        <taxon>Actinomycetes</taxon>
        <taxon>Bifidobacteriales</taxon>
        <taxon>Bifidobacteriaceae</taxon>
        <taxon>Bifidobacterium</taxon>
    </lineage>
</organism>
<dbReference type="EMBL" id="JGZQ01000009">
    <property type="protein sequence ID" value="KFI95955.1"/>
    <property type="molecule type" value="Genomic_DNA"/>
</dbReference>
<sequence length="320" mass="35803">MVEPHDRKPILTIEQQIEHLKQKGVAFELCSEEEAADYLRDKCNFFKLASYRKLFSKYEGGPRDGRYVDLDFGQLRLLAALDQELRHALLGMTLDIEHFQKVTLLREMEDRGEDGYAIVADYMASLTAANREYRLRELKMSGRSPYSSSLYAKYSGDMPAWAFLELTSFGTLIDFVRFCARRWGDRRLEASHYDLKRVKSVRNCAAHGSCLINCFAERGAARGSASSGVSRRVAAVGIPKATRRKWMGNTAMQEVATVLVAHSGLVPEGSSRSRAASELAEMFARADGETEALPDKGPDAAARSALEFLRRLTESLGLVE</sequence>
<dbReference type="AlphaFoldDB" id="A0A087DKA5"/>
<name>A0A087DKA5_BIFAD</name>
<gene>
    <name evidence="1" type="ORF">BSTER_1667</name>
</gene>
<reference evidence="1 2" key="1">
    <citation type="submission" date="2014-03" db="EMBL/GenBank/DDBJ databases">
        <title>Genomics of Bifidobacteria.</title>
        <authorList>
            <person name="Ventura M."/>
            <person name="Milani C."/>
            <person name="Lugli G.A."/>
        </authorList>
    </citation>
    <scope>NUCLEOTIDE SEQUENCE [LARGE SCALE GENOMIC DNA]</scope>
    <source>
        <strain evidence="2">JCM 15918</strain>
    </source>
</reference>
<accession>A0A087DKA5</accession>
<proteinExistence type="predicted"/>
<evidence type="ECO:0000313" key="2">
    <source>
        <dbReference type="Proteomes" id="UP000029091"/>
    </source>
</evidence>
<dbReference type="InterPro" id="IPR011664">
    <property type="entry name" value="Abi_system_AbiD/AbiF-like"/>
</dbReference>